<dbReference type="AlphaFoldDB" id="A0A0G1ZQ61"/>
<comment type="caution">
    <text evidence="1">Lacks conserved residue(s) required for the propagation of feature annotation.</text>
</comment>
<dbReference type="PROSITE" id="PS51084">
    <property type="entry name" value="HIT_2"/>
    <property type="match status" value="1"/>
</dbReference>
<dbReference type="PANTHER" id="PTHR46648:SF1">
    <property type="entry name" value="ADENOSINE 5'-MONOPHOSPHORAMIDASE HNT1"/>
    <property type="match status" value="1"/>
</dbReference>
<evidence type="ECO:0000313" key="3">
    <source>
        <dbReference type="EMBL" id="KKW30367.1"/>
    </source>
</evidence>
<proteinExistence type="predicted"/>
<accession>A0A0G1ZQ61</accession>
<name>A0A0G1ZQ61_9BACT</name>
<evidence type="ECO:0000313" key="4">
    <source>
        <dbReference type="Proteomes" id="UP000034445"/>
    </source>
</evidence>
<dbReference type="EMBL" id="LCRF01000043">
    <property type="protein sequence ID" value="KKW30367.1"/>
    <property type="molecule type" value="Genomic_DNA"/>
</dbReference>
<dbReference type="Pfam" id="PF01230">
    <property type="entry name" value="HIT"/>
    <property type="match status" value="1"/>
</dbReference>
<organism evidence="3 4">
    <name type="scientific">Candidatus Kaiserbacteria bacterium GW2011_GWC2_52_8b</name>
    <dbReference type="NCBI Taxonomy" id="1618676"/>
    <lineage>
        <taxon>Bacteria</taxon>
        <taxon>Candidatus Kaiseribacteriota</taxon>
    </lineage>
</organism>
<feature type="domain" description="HIT" evidence="2">
    <location>
        <begin position="5"/>
        <end position="77"/>
    </location>
</feature>
<comment type="caution">
    <text evidence="3">The sequence shown here is derived from an EMBL/GenBank/DDBJ whole genome shotgun (WGS) entry which is preliminary data.</text>
</comment>
<evidence type="ECO:0000256" key="1">
    <source>
        <dbReference type="PROSITE-ProRule" id="PRU00464"/>
    </source>
</evidence>
<protein>
    <submittedName>
        <fullName evidence="3">HIT family protein</fullName>
    </submittedName>
</protein>
<gene>
    <name evidence="3" type="ORF">UY74_C0043G0011</name>
</gene>
<dbReference type="Proteomes" id="UP000034445">
    <property type="component" value="Unassembled WGS sequence"/>
</dbReference>
<dbReference type="InterPro" id="IPR011146">
    <property type="entry name" value="HIT-like"/>
</dbReference>
<dbReference type="PANTHER" id="PTHR46648">
    <property type="entry name" value="HIT FAMILY PROTEIN 1"/>
    <property type="match status" value="1"/>
</dbReference>
<dbReference type="PRINTS" id="PR00332">
    <property type="entry name" value="HISTRIAD"/>
</dbReference>
<evidence type="ECO:0000259" key="2">
    <source>
        <dbReference type="PROSITE" id="PS51084"/>
    </source>
</evidence>
<dbReference type="GO" id="GO:0003824">
    <property type="term" value="F:catalytic activity"/>
    <property type="evidence" value="ECO:0007669"/>
    <property type="project" value="InterPro"/>
</dbReference>
<dbReference type="SUPFAM" id="SSF54197">
    <property type="entry name" value="HIT-like"/>
    <property type="match status" value="1"/>
</dbReference>
<reference evidence="3 4" key="1">
    <citation type="journal article" date="2015" name="Nature">
        <title>rRNA introns, odd ribosomes, and small enigmatic genomes across a large radiation of phyla.</title>
        <authorList>
            <person name="Brown C.T."/>
            <person name="Hug L.A."/>
            <person name="Thomas B.C."/>
            <person name="Sharon I."/>
            <person name="Castelle C.J."/>
            <person name="Singh A."/>
            <person name="Wilkins M.J."/>
            <person name="Williams K.H."/>
            <person name="Banfield J.F."/>
        </authorList>
    </citation>
    <scope>NUCLEOTIDE SEQUENCE [LARGE SCALE GENOMIC DNA]</scope>
</reference>
<dbReference type="GO" id="GO:0009117">
    <property type="term" value="P:nucleotide metabolic process"/>
    <property type="evidence" value="ECO:0007669"/>
    <property type="project" value="TreeGrafter"/>
</dbReference>
<dbReference type="InterPro" id="IPR001310">
    <property type="entry name" value="Histidine_triad_HIT"/>
</dbReference>
<sequence>MKDCIFCKIIRGELPTNKVYEDDSTLAFLDIHPVTPGHTLVITKNTDSYNLLDISEAEISDLTGKSNRRRRHQYHDE</sequence>
<dbReference type="InterPro" id="IPR036265">
    <property type="entry name" value="HIT-like_sf"/>
</dbReference>
<dbReference type="Gene3D" id="3.30.428.10">
    <property type="entry name" value="HIT-like"/>
    <property type="match status" value="1"/>
</dbReference>